<feature type="domain" description="ComEC/Rec2-related protein" evidence="7">
    <location>
        <begin position="243"/>
        <end position="514"/>
    </location>
</feature>
<feature type="domain" description="DUF4131" evidence="8">
    <location>
        <begin position="30"/>
        <end position="189"/>
    </location>
</feature>
<keyword evidence="3 6" id="KW-0812">Transmembrane</keyword>
<gene>
    <name evidence="9" type="ORF">GCM10010967_25870</name>
</gene>
<dbReference type="InterPro" id="IPR004477">
    <property type="entry name" value="ComEC_N"/>
</dbReference>
<sequence length="603" mass="67150">MLSRAPFVSVVIFLATGILAGDALRHAADVPVVWLLVPLLSAGAACLLFYFWHFKTAFAVSLCLWMAVLGATIKIGVEQEKDRQLHAVGRLKYHSYTAEVSTLPEKRSKSIRFEVKTGAFYDGRKWIDNCVRALLYLPDSLAVLPKPGDRLIIYGHLQIPDPPHNPAQFDYAHYLRNKGILFTAFVKSGSYALISDGAKAGDTHISPAYWPEAVSQWADDRFREHITGQTGADSAAYGLVKAMLLGRRDDLRDEQVSDYVGSGAVHILSVSGMHVAIIFLAISAAFGWLRRWNAGKWLYLLLMAALLGFYGLVTGLPPSVQRAALMCMVLVCAEVAGRKQHSMNTLAFSALIILLLDPCALYDVGFQLSYLAMAGIFLLYDPVYQLFSSANRVVRFIWQVTVLALAAQMATFPLSIYYFHQFPVYFWLVNPLVVIFTNVLLPAALILLLVSAAGISGLAWLAGKVVAVSAWLTDWSASIPGMLPGHLLENLHLNALETGMLYVLIFVGWCVWHTRAIRVFKAWAVLVVLFSTFSISVSCNTYFTTECVAFQMPKHHVVCFKSGNRLYLVSDQAFVQDTRAFDFYVKNYAVEREVAKILRYWTE</sequence>
<keyword evidence="4 6" id="KW-1133">Transmembrane helix</keyword>
<keyword evidence="2" id="KW-1003">Cell membrane</keyword>
<name>A0ABQ2HU36_9BACT</name>
<accession>A0ABQ2HU36</accession>
<dbReference type="EMBL" id="BMLI01000001">
    <property type="protein sequence ID" value="GGM91645.1"/>
    <property type="molecule type" value="Genomic_DNA"/>
</dbReference>
<evidence type="ECO:0000259" key="7">
    <source>
        <dbReference type="Pfam" id="PF03772"/>
    </source>
</evidence>
<feature type="transmembrane region" description="Helical" evidence="6">
    <location>
        <begin position="524"/>
        <end position="543"/>
    </location>
</feature>
<feature type="transmembrane region" description="Helical" evidence="6">
    <location>
        <begin position="267"/>
        <end position="289"/>
    </location>
</feature>
<dbReference type="InterPro" id="IPR052159">
    <property type="entry name" value="Competence_DNA_uptake"/>
</dbReference>
<feature type="transmembrane region" description="Helical" evidence="6">
    <location>
        <begin position="30"/>
        <end position="51"/>
    </location>
</feature>
<dbReference type="Pfam" id="PF13567">
    <property type="entry name" value="DUF4131"/>
    <property type="match status" value="1"/>
</dbReference>
<feature type="transmembrane region" description="Helical" evidence="6">
    <location>
        <begin position="493"/>
        <end position="512"/>
    </location>
</feature>
<evidence type="ECO:0000256" key="2">
    <source>
        <dbReference type="ARBA" id="ARBA00022475"/>
    </source>
</evidence>
<comment type="caution">
    <text evidence="9">The sequence shown here is derived from an EMBL/GenBank/DDBJ whole genome shotgun (WGS) entry which is preliminary data.</text>
</comment>
<dbReference type="InterPro" id="IPR025405">
    <property type="entry name" value="DUF4131"/>
</dbReference>
<proteinExistence type="predicted"/>
<evidence type="ECO:0000256" key="3">
    <source>
        <dbReference type="ARBA" id="ARBA00022692"/>
    </source>
</evidence>
<keyword evidence="5 6" id="KW-0472">Membrane</keyword>
<dbReference type="PANTHER" id="PTHR30619">
    <property type="entry name" value="DNA INTERNALIZATION/COMPETENCE PROTEIN COMEC/REC2"/>
    <property type="match status" value="1"/>
</dbReference>
<organism evidence="9 10">
    <name type="scientific">Dyadobacter beijingensis</name>
    <dbReference type="NCBI Taxonomy" id="365489"/>
    <lineage>
        <taxon>Bacteria</taxon>
        <taxon>Pseudomonadati</taxon>
        <taxon>Bacteroidota</taxon>
        <taxon>Cytophagia</taxon>
        <taxon>Cytophagales</taxon>
        <taxon>Spirosomataceae</taxon>
        <taxon>Dyadobacter</taxon>
    </lineage>
</organism>
<evidence type="ECO:0000256" key="6">
    <source>
        <dbReference type="SAM" id="Phobius"/>
    </source>
</evidence>
<evidence type="ECO:0000313" key="10">
    <source>
        <dbReference type="Proteomes" id="UP000632339"/>
    </source>
</evidence>
<evidence type="ECO:0000259" key="8">
    <source>
        <dbReference type="Pfam" id="PF13567"/>
    </source>
</evidence>
<keyword evidence="10" id="KW-1185">Reference proteome</keyword>
<evidence type="ECO:0000313" key="9">
    <source>
        <dbReference type="EMBL" id="GGM91645.1"/>
    </source>
</evidence>
<reference evidence="10" key="1">
    <citation type="journal article" date="2019" name="Int. J. Syst. Evol. Microbiol.">
        <title>The Global Catalogue of Microorganisms (GCM) 10K type strain sequencing project: providing services to taxonomists for standard genome sequencing and annotation.</title>
        <authorList>
            <consortium name="The Broad Institute Genomics Platform"/>
            <consortium name="The Broad Institute Genome Sequencing Center for Infectious Disease"/>
            <person name="Wu L."/>
            <person name="Ma J."/>
        </authorList>
    </citation>
    <scope>NUCLEOTIDE SEQUENCE [LARGE SCALE GENOMIC DNA]</scope>
    <source>
        <strain evidence="10">CGMCC 1.6375</strain>
    </source>
</reference>
<dbReference type="Pfam" id="PF03772">
    <property type="entry name" value="Competence"/>
    <property type="match status" value="1"/>
</dbReference>
<comment type="subcellular location">
    <subcellularLocation>
        <location evidence="1">Cell membrane</location>
        <topology evidence="1">Multi-pass membrane protein</topology>
    </subcellularLocation>
</comment>
<dbReference type="NCBIfam" id="TIGR00360">
    <property type="entry name" value="ComEC_N-term"/>
    <property type="match status" value="1"/>
</dbReference>
<feature type="transmembrane region" description="Helical" evidence="6">
    <location>
        <begin position="296"/>
        <end position="313"/>
    </location>
</feature>
<feature type="transmembrane region" description="Helical" evidence="6">
    <location>
        <begin position="343"/>
        <end position="362"/>
    </location>
</feature>
<evidence type="ECO:0000256" key="1">
    <source>
        <dbReference type="ARBA" id="ARBA00004651"/>
    </source>
</evidence>
<feature type="transmembrane region" description="Helical" evidence="6">
    <location>
        <begin position="58"/>
        <end position="77"/>
    </location>
</feature>
<evidence type="ECO:0000256" key="5">
    <source>
        <dbReference type="ARBA" id="ARBA00023136"/>
    </source>
</evidence>
<feature type="transmembrane region" description="Helical" evidence="6">
    <location>
        <begin position="425"/>
        <end position="450"/>
    </location>
</feature>
<evidence type="ECO:0000256" key="4">
    <source>
        <dbReference type="ARBA" id="ARBA00022989"/>
    </source>
</evidence>
<dbReference type="RefSeq" id="WP_019943461.1">
    <property type="nucleotide sequence ID" value="NZ_BMLI01000001.1"/>
</dbReference>
<evidence type="ECO:0008006" key="11">
    <source>
        <dbReference type="Google" id="ProtNLM"/>
    </source>
</evidence>
<dbReference type="Proteomes" id="UP000632339">
    <property type="component" value="Unassembled WGS sequence"/>
</dbReference>
<feature type="transmembrane region" description="Helical" evidence="6">
    <location>
        <begin position="396"/>
        <end position="419"/>
    </location>
</feature>
<protein>
    <recommendedName>
        <fullName evidence="11">Competence protein ComEC</fullName>
    </recommendedName>
</protein>
<dbReference type="PANTHER" id="PTHR30619:SF1">
    <property type="entry name" value="RECOMBINATION PROTEIN 2"/>
    <property type="match status" value="1"/>
</dbReference>